<dbReference type="InterPro" id="IPR029056">
    <property type="entry name" value="Ribokinase-like"/>
</dbReference>
<dbReference type="InterPro" id="IPR002173">
    <property type="entry name" value="Carboh/pur_kinase_PfkB_CS"/>
</dbReference>
<evidence type="ECO:0000256" key="6">
    <source>
        <dbReference type="ARBA" id="ARBA00022741"/>
    </source>
</evidence>
<dbReference type="InterPro" id="IPR011611">
    <property type="entry name" value="PfkB_dom"/>
</dbReference>
<comment type="caution">
    <text evidence="13">The sequence shown here is derived from an EMBL/GenBank/DDBJ whole genome shotgun (WGS) entry which is preliminary data.</text>
</comment>
<dbReference type="Gene3D" id="3.40.1190.20">
    <property type="match status" value="1"/>
</dbReference>
<keyword evidence="6" id="KW-0547">Nucleotide-binding</keyword>
<evidence type="ECO:0000259" key="12">
    <source>
        <dbReference type="Pfam" id="PF00294"/>
    </source>
</evidence>
<evidence type="ECO:0000256" key="11">
    <source>
        <dbReference type="ARBA" id="ARBA00023277"/>
    </source>
</evidence>
<dbReference type="EC" id="2.7.1.15" evidence="2"/>
<dbReference type="GO" id="GO:0005829">
    <property type="term" value="C:cytosol"/>
    <property type="evidence" value="ECO:0007669"/>
    <property type="project" value="TreeGrafter"/>
</dbReference>
<proteinExistence type="inferred from homology"/>
<evidence type="ECO:0000256" key="7">
    <source>
        <dbReference type="ARBA" id="ARBA00022777"/>
    </source>
</evidence>
<evidence type="ECO:0000256" key="3">
    <source>
        <dbReference type="ARBA" id="ARBA00016943"/>
    </source>
</evidence>
<evidence type="ECO:0000256" key="2">
    <source>
        <dbReference type="ARBA" id="ARBA00012035"/>
    </source>
</evidence>
<dbReference type="GO" id="GO:0004747">
    <property type="term" value="F:ribokinase activity"/>
    <property type="evidence" value="ECO:0007669"/>
    <property type="project" value="UniProtKB-EC"/>
</dbReference>
<feature type="domain" description="Carbohydrate kinase PfkB" evidence="12">
    <location>
        <begin position="14"/>
        <end position="302"/>
    </location>
</feature>
<dbReference type="AlphaFoldDB" id="E6QK65"/>
<comment type="similarity">
    <text evidence="1">Belongs to the carbohydrate kinase PfkB family.</text>
</comment>
<evidence type="ECO:0000313" key="13">
    <source>
        <dbReference type="EMBL" id="CBI07632.1"/>
    </source>
</evidence>
<evidence type="ECO:0000256" key="4">
    <source>
        <dbReference type="ARBA" id="ARBA00022679"/>
    </source>
</evidence>
<dbReference type="HAMAP" id="MF_01987">
    <property type="entry name" value="Ribokinase"/>
    <property type="match status" value="1"/>
</dbReference>
<organism evidence="13">
    <name type="scientific">mine drainage metagenome</name>
    <dbReference type="NCBI Taxonomy" id="410659"/>
    <lineage>
        <taxon>unclassified sequences</taxon>
        <taxon>metagenomes</taxon>
        <taxon>ecological metagenomes</taxon>
    </lineage>
</organism>
<keyword evidence="9" id="KW-0460">Magnesium</keyword>
<protein>
    <recommendedName>
        <fullName evidence="3">Ribokinase</fullName>
        <ecNumber evidence="2">2.7.1.15</ecNumber>
    </recommendedName>
</protein>
<dbReference type="SUPFAM" id="SSF53613">
    <property type="entry name" value="Ribokinase-like"/>
    <property type="match status" value="1"/>
</dbReference>
<evidence type="ECO:0000256" key="1">
    <source>
        <dbReference type="ARBA" id="ARBA00010688"/>
    </source>
</evidence>
<evidence type="ECO:0000256" key="8">
    <source>
        <dbReference type="ARBA" id="ARBA00022840"/>
    </source>
</evidence>
<keyword evidence="4 13" id="KW-0808">Transferase</keyword>
<evidence type="ECO:0000256" key="9">
    <source>
        <dbReference type="ARBA" id="ARBA00022842"/>
    </source>
</evidence>
<dbReference type="InterPro" id="IPR002139">
    <property type="entry name" value="Ribo/fructo_kinase"/>
</dbReference>
<evidence type="ECO:0000256" key="5">
    <source>
        <dbReference type="ARBA" id="ARBA00022723"/>
    </source>
</evidence>
<dbReference type="PRINTS" id="PR00990">
    <property type="entry name" value="RIBOKINASE"/>
</dbReference>
<keyword evidence="11" id="KW-0119">Carbohydrate metabolism</keyword>
<dbReference type="PANTHER" id="PTHR10584">
    <property type="entry name" value="SUGAR KINASE"/>
    <property type="match status" value="1"/>
</dbReference>
<dbReference type="InterPro" id="IPR011877">
    <property type="entry name" value="Ribokinase"/>
</dbReference>
<dbReference type="GO" id="GO:0005524">
    <property type="term" value="F:ATP binding"/>
    <property type="evidence" value="ECO:0007669"/>
    <property type="project" value="UniProtKB-KW"/>
</dbReference>
<keyword evidence="8" id="KW-0067">ATP-binding</keyword>
<keyword evidence="10" id="KW-0630">Potassium</keyword>
<dbReference type="GO" id="GO:0046872">
    <property type="term" value="F:metal ion binding"/>
    <property type="evidence" value="ECO:0007669"/>
    <property type="project" value="UniProtKB-KW"/>
</dbReference>
<keyword evidence="7 13" id="KW-0418">Kinase</keyword>
<gene>
    <name evidence="13" type="primary">rbsK</name>
    <name evidence="13" type="ORF">CARN6_0991</name>
</gene>
<dbReference type="NCBIfam" id="TIGR02152">
    <property type="entry name" value="D_ribokin_bact"/>
    <property type="match status" value="1"/>
</dbReference>
<dbReference type="PROSITE" id="PS00583">
    <property type="entry name" value="PFKB_KINASES_1"/>
    <property type="match status" value="1"/>
</dbReference>
<keyword evidence="5" id="KW-0479">Metal-binding</keyword>
<name>E6QK65_9ZZZZ</name>
<sequence>MSYGRLDAMSRKPIVVVGSINMDLVALAGHIPVGGETVLGTGFRTNPGGKGANQAVAVARLGYPVAMMGLLGADDMGRQLRAHLEAVGVDTAGVGTVAGVSGVALITVAENGENSIVVAPGANGAVTPEYVESQTERIRGAGMVLAQLEIPLESVMRLAEICSKAGVPLMLDPAPARELPRELFPQVGWLTPNETEAAFYLGHASGVAEASVAAAELQGRGVRGVVLKMGARGAYLADGDGYSAAVKPFAVKAVDTTAAGDAYNGAFATALMLGRTTVEAARFAAAASAVSVTRAGAQSSMATMDEALALLGA</sequence>
<dbReference type="PANTHER" id="PTHR10584:SF166">
    <property type="entry name" value="RIBOKINASE"/>
    <property type="match status" value="1"/>
</dbReference>
<accession>E6QK65</accession>
<reference evidence="13" key="1">
    <citation type="submission" date="2009-10" db="EMBL/GenBank/DDBJ databases">
        <title>Diversity of trophic interactions inside an arsenic-rich microbial ecosystem.</title>
        <authorList>
            <person name="Bertin P.N."/>
            <person name="Heinrich-Salmeron A."/>
            <person name="Pelletier E."/>
            <person name="Goulhen-Chollet F."/>
            <person name="Arsene-Ploetze F."/>
            <person name="Gallien S."/>
            <person name="Calteau A."/>
            <person name="Vallenet D."/>
            <person name="Casiot C."/>
            <person name="Chane-Woon-Ming B."/>
            <person name="Giloteaux L."/>
            <person name="Barakat M."/>
            <person name="Bonnefoy V."/>
            <person name="Bruneel O."/>
            <person name="Chandler M."/>
            <person name="Cleiss J."/>
            <person name="Duran R."/>
            <person name="Elbaz-Poulichet F."/>
            <person name="Fonknechten N."/>
            <person name="Lauga B."/>
            <person name="Mornico D."/>
            <person name="Ortet P."/>
            <person name="Schaeffer C."/>
            <person name="Siguier P."/>
            <person name="Alexander Thil Smith A."/>
            <person name="Van Dorsselaer A."/>
            <person name="Weissenbach J."/>
            <person name="Medigue C."/>
            <person name="Le Paslier D."/>
        </authorList>
    </citation>
    <scope>NUCLEOTIDE SEQUENCE</scope>
</reference>
<evidence type="ECO:0000256" key="10">
    <source>
        <dbReference type="ARBA" id="ARBA00022958"/>
    </source>
</evidence>
<dbReference type="PROSITE" id="PS00584">
    <property type="entry name" value="PFKB_KINASES_2"/>
    <property type="match status" value="1"/>
</dbReference>
<dbReference type="Pfam" id="PF00294">
    <property type="entry name" value="PfkB"/>
    <property type="match status" value="1"/>
</dbReference>
<dbReference type="CDD" id="cd01174">
    <property type="entry name" value="ribokinase"/>
    <property type="match status" value="1"/>
</dbReference>
<dbReference type="GO" id="GO:0006014">
    <property type="term" value="P:D-ribose metabolic process"/>
    <property type="evidence" value="ECO:0007669"/>
    <property type="project" value="InterPro"/>
</dbReference>
<dbReference type="EMBL" id="CABQ01000113">
    <property type="protein sequence ID" value="CBI07632.1"/>
    <property type="molecule type" value="Genomic_DNA"/>
</dbReference>